<keyword evidence="2" id="KW-0732">Signal</keyword>
<name>A0A2D2D4E2_METT3</name>
<keyword evidence="4" id="KW-1185">Reference proteome</keyword>
<evidence type="ECO:0000256" key="2">
    <source>
        <dbReference type="SAM" id="SignalP"/>
    </source>
</evidence>
<dbReference type="InterPro" id="IPR007312">
    <property type="entry name" value="Phosphoesterase"/>
</dbReference>
<keyword evidence="1" id="KW-0378">Hydrolase</keyword>
<dbReference type="GO" id="GO:0003993">
    <property type="term" value="F:acid phosphatase activity"/>
    <property type="evidence" value="ECO:0007669"/>
    <property type="project" value="InterPro"/>
</dbReference>
<evidence type="ECO:0000256" key="1">
    <source>
        <dbReference type="ARBA" id="ARBA00022801"/>
    </source>
</evidence>
<dbReference type="Gene3D" id="3.40.720.10">
    <property type="entry name" value="Alkaline Phosphatase, subunit A"/>
    <property type="match status" value="2"/>
</dbReference>
<dbReference type="Proteomes" id="UP000230709">
    <property type="component" value="Chromosome"/>
</dbReference>
<dbReference type="Pfam" id="PF04185">
    <property type="entry name" value="Phosphoesterase"/>
    <property type="match status" value="1"/>
</dbReference>
<evidence type="ECO:0000313" key="4">
    <source>
        <dbReference type="Proteomes" id="UP000230709"/>
    </source>
</evidence>
<proteinExistence type="predicted"/>
<dbReference type="NCBIfam" id="TIGR03397">
    <property type="entry name" value="acid_phos_Burk"/>
    <property type="match status" value="1"/>
</dbReference>
<dbReference type="PANTHER" id="PTHR31956:SF1">
    <property type="entry name" value="NON-SPECIFIC PHOSPHOLIPASE C1"/>
    <property type="match status" value="1"/>
</dbReference>
<dbReference type="RefSeq" id="WP_003609651.1">
    <property type="nucleotide sequence ID" value="NZ_ADVE02000001.1"/>
</dbReference>
<dbReference type="PANTHER" id="PTHR31956">
    <property type="entry name" value="NON-SPECIFIC PHOSPHOLIPASE C4-RELATED"/>
    <property type="match status" value="1"/>
</dbReference>
<evidence type="ECO:0000313" key="3">
    <source>
        <dbReference type="EMBL" id="ATQ69835.1"/>
    </source>
</evidence>
<dbReference type="EMBL" id="CP023737">
    <property type="protein sequence ID" value="ATQ69835.1"/>
    <property type="molecule type" value="Genomic_DNA"/>
</dbReference>
<dbReference type="CDD" id="cd16013">
    <property type="entry name" value="AcpA"/>
    <property type="match status" value="1"/>
</dbReference>
<dbReference type="InterPro" id="IPR017850">
    <property type="entry name" value="Alkaline_phosphatase_core_sf"/>
</dbReference>
<sequence>MKRTLSILALTSAALSTPAAFAASVSDFNHIVVIYQENHSFDNLFGLWGSVGGTPVEGLPAADEAHTKQVRSDGTTSYSCLLQNDANLTSPSPLATTCTDTTGASFESHFENAPFKIDSFIATTDTTCPNGVLKGSGLPGGCTRDLMHRYYSEQYQIHGGKQDRYVTGSDAAGLSMGYFDSTKLPLYKYLHLPTAPNYVIADHFFQAAFGGSFLNHQWLIAAKTPSFYNAVNDGGANDLHSVVDENGMPTSTPLYASPLGSSAIDNALTASCKPPAGRPATPASVVCGNYAINTIQPSYQPYSPSSSPAKRLPPLAHATIGDLLTAQGVDWAWYSGGWSNAAGIKNGAGWTNGAGPNCSDANALPNATFPYCPDKLFQFHHQPFNYFATYAPGRLERKLHLRDEAEFYTAARRGVLKPVSFIKPLGAENEHPGYTDERDGSMHVAHLIDAVLDGPNADDTLIIVTYDEFGGQWDHVPPPGQSRAGVHDGWGPGTRIPAVLISKKFTASGVDHADYDTTSILRLIEMRFGLPSLALRDSRVSALVKALKIGR</sequence>
<dbReference type="STRING" id="595536.GCA_000178815_01279"/>
<dbReference type="AlphaFoldDB" id="A0A2D2D4E2"/>
<reference evidence="4" key="1">
    <citation type="submission" date="2017-10" db="EMBL/GenBank/DDBJ databases">
        <title>Completed PacBio SMRT sequence of Methylosinus trichosporium OB3b reveals presence of a third large plasmid.</title>
        <authorList>
            <person name="Charles T.C."/>
            <person name="Lynch M.D.J."/>
            <person name="Heil J.R."/>
            <person name="Cheng J."/>
        </authorList>
    </citation>
    <scope>NUCLEOTIDE SEQUENCE [LARGE SCALE GENOMIC DNA]</scope>
    <source>
        <strain evidence="4">OB3b</strain>
    </source>
</reference>
<dbReference type="InterPro" id="IPR017768">
    <property type="entry name" value="AcpA"/>
</dbReference>
<feature type="chain" id="PRO_5013864281" evidence="2">
    <location>
        <begin position="23"/>
        <end position="551"/>
    </location>
</feature>
<accession>A0A2D2D4E2</accession>
<feature type="signal peptide" evidence="2">
    <location>
        <begin position="1"/>
        <end position="22"/>
    </location>
</feature>
<protein>
    <submittedName>
        <fullName evidence="3">Acid phosphatase</fullName>
    </submittedName>
</protein>
<gene>
    <name evidence="3" type="ORF">CQW49_19565</name>
</gene>
<organism evidence="3 4">
    <name type="scientific">Methylosinus trichosporium (strain ATCC 35070 / NCIMB 11131 / UNIQEM 75 / OB3b)</name>
    <dbReference type="NCBI Taxonomy" id="595536"/>
    <lineage>
        <taxon>Bacteria</taxon>
        <taxon>Pseudomonadati</taxon>
        <taxon>Pseudomonadota</taxon>
        <taxon>Alphaproteobacteria</taxon>
        <taxon>Hyphomicrobiales</taxon>
        <taxon>Methylocystaceae</taxon>
        <taxon>Methylosinus</taxon>
    </lineage>
</organism>
<dbReference type="KEGG" id="mtw:CQW49_19565"/>